<accession>A0A445N087</accession>
<dbReference type="EMBL" id="OJIN01000188">
    <property type="protein sequence ID" value="SPD75168.1"/>
    <property type="molecule type" value="Genomic_DNA"/>
</dbReference>
<reference evidence="1" key="1">
    <citation type="submission" date="2018-01" db="EMBL/GenBank/DDBJ databases">
        <authorList>
            <person name="Regsiter A."/>
            <person name="William W."/>
        </authorList>
    </citation>
    <scope>NUCLEOTIDE SEQUENCE</scope>
    <source>
        <strain evidence="1">TRIP AH-1</strain>
    </source>
</reference>
<evidence type="ECO:0000313" key="1">
    <source>
        <dbReference type="EMBL" id="SPD75168.1"/>
    </source>
</evidence>
<dbReference type="AlphaFoldDB" id="A0A445N087"/>
<proteinExistence type="predicted"/>
<protein>
    <submittedName>
        <fullName evidence="1">Uncharacterized protein</fullName>
    </submittedName>
</protein>
<organism evidence="1">
    <name type="scientific">uncultured Desulfobacterium sp</name>
    <dbReference type="NCBI Taxonomy" id="201089"/>
    <lineage>
        <taxon>Bacteria</taxon>
        <taxon>Pseudomonadati</taxon>
        <taxon>Thermodesulfobacteriota</taxon>
        <taxon>Desulfobacteria</taxon>
        <taxon>Desulfobacterales</taxon>
        <taxon>Desulfobacteriaceae</taxon>
        <taxon>Desulfobacterium</taxon>
        <taxon>environmental samples</taxon>
    </lineage>
</organism>
<gene>
    <name evidence="1" type="ORF">PITCH_A460002</name>
</gene>
<sequence>MEKKYVCRQCGFAVREIEIADYSKHDFVNRDKIPPDEIPEYDISNDCEGYDEIEEER</sequence>
<name>A0A445N087_9BACT</name>